<evidence type="ECO:0000256" key="1">
    <source>
        <dbReference type="SAM" id="Phobius"/>
    </source>
</evidence>
<protein>
    <submittedName>
        <fullName evidence="2">Uncharacterized protein</fullName>
    </submittedName>
</protein>
<proteinExistence type="predicted"/>
<keyword evidence="1" id="KW-1133">Transmembrane helix</keyword>
<dbReference type="EMBL" id="CP089391">
    <property type="protein sequence ID" value="WBL75583.1"/>
    <property type="molecule type" value="Genomic_DNA"/>
</dbReference>
<dbReference type="Proteomes" id="UP001179614">
    <property type="component" value="Chromosome"/>
</dbReference>
<dbReference type="RefSeq" id="WP_270160405.1">
    <property type="nucleotide sequence ID" value="NZ_CP089391.1"/>
</dbReference>
<gene>
    <name evidence="2" type="ORF">I3J27_21355</name>
</gene>
<evidence type="ECO:0000313" key="3">
    <source>
        <dbReference type="Proteomes" id="UP001179614"/>
    </source>
</evidence>
<accession>A0ABY7MBH3</accession>
<feature type="transmembrane region" description="Helical" evidence="1">
    <location>
        <begin position="12"/>
        <end position="29"/>
    </location>
</feature>
<organism evidence="2 3">
    <name type="scientific">Bradyrhizobium xenonodulans</name>
    <dbReference type="NCBI Taxonomy" id="2736875"/>
    <lineage>
        <taxon>Bacteria</taxon>
        <taxon>Pseudomonadati</taxon>
        <taxon>Pseudomonadota</taxon>
        <taxon>Alphaproteobacteria</taxon>
        <taxon>Hyphomicrobiales</taxon>
        <taxon>Nitrobacteraceae</taxon>
        <taxon>Bradyrhizobium</taxon>
    </lineage>
</organism>
<keyword evidence="1" id="KW-0812">Transmembrane</keyword>
<evidence type="ECO:0000313" key="2">
    <source>
        <dbReference type="EMBL" id="WBL75583.1"/>
    </source>
</evidence>
<name>A0ABY7MBH3_9BRAD</name>
<sequence length="60" mass="6832">MDALVFQHTPWAVTVFLALLTLIFLLYFARQCGVDWVIVPLEQLYNRMLGGVPGKDGHKE</sequence>
<keyword evidence="1" id="KW-0472">Membrane</keyword>
<reference evidence="2" key="1">
    <citation type="submission" date="2021-12" db="EMBL/GenBank/DDBJ databases">
        <title>Bradyrhizobium xenonodulans sp. nov.</title>
        <authorList>
            <person name="Claassens R."/>
            <person name="Venter S.N."/>
            <person name="Beukes C.W."/>
            <person name="Stepkowski T."/>
            <person name="Steenkamp E.T."/>
        </authorList>
    </citation>
    <scope>NUCLEOTIDE SEQUENCE</scope>
    <source>
        <strain evidence="2">14AB</strain>
    </source>
</reference>
<keyword evidence="3" id="KW-1185">Reference proteome</keyword>